<accession>A0ABN3Y8C2</accession>
<feature type="region of interest" description="Disordered" evidence="1">
    <location>
        <begin position="15"/>
        <end position="36"/>
    </location>
</feature>
<dbReference type="InterPro" id="IPR009081">
    <property type="entry name" value="PP-bd_ACP"/>
</dbReference>
<comment type="caution">
    <text evidence="3">The sequence shown here is derived from an EMBL/GenBank/DDBJ whole genome shotgun (WGS) entry which is preliminary data.</text>
</comment>
<dbReference type="Pfam" id="PF00550">
    <property type="entry name" value="PP-binding"/>
    <property type="match status" value="1"/>
</dbReference>
<dbReference type="EMBL" id="BAAAWD010000014">
    <property type="protein sequence ID" value="GAA3021836.1"/>
    <property type="molecule type" value="Genomic_DNA"/>
</dbReference>
<name>A0ABN3Y8C2_9ACTN</name>
<evidence type="ECO:0000259" key="2">
    <source>
        <dbReference type="PROSITE" id="PS50075"/>
    </source>
</evidence>
<organism evidence="3 4">
    <name type="scientific">Streptosporangium longisporum</name>
    <dbReference type="NCBI Taxonomy" id="46187"/>
    <lineage>
        <taxon>Bacteria</taxon>
        <taxon>Bacillati</taxon>
        <taxon>Actinomycetota</taxon>
        <taxon>Actinomycetes</taxon>
        <taxon>Streptosporangiales</taxon>
        <taxon>Streptosporangiaceae</taxon>
        <taxon>Streptosporangium</taxon>
    </lineage>
</organism>
<protein>
    <recommendedName>
        <fullName evidence="2">Carrier domain-containing protein</fullName>
    </recommendedName>
</protein>
<gene>
    <name evidence="3" type="ORF">GCM10017559_53460</name>
</gene>
<dbReference type="Proteomes" id="UP001499930">
    <property type="component" value="Unassembled WGS sequence"/>
</dbReference>
<evidence type="ECO:0000313" key="4">
    <source>
        <dbReference type="Proteomes" id="UP001499930"/>
    </source>
</evidence>
<dbReference type="PROSITE" id="PS50075">
    <property type="entry name" value="CARRIER"/>
    <property type="match status" value="1"/>
</dbReference>
<dbReference type="Gene3D" id="1.10.1200.10">
    <property type="entry name" value="ACP-like"/>
    <property type="match status" value="1"/>
</dbReference>
<sequence>MPDATASAVLMATSLTAPTPATTGNPGGNLGGHPRKSERQVIENCRALAGPVAWDGCAALPNVEAMTHTPAAVGAEVVAPLVTNLVSLIAPRKVDQVEPEHRLVGDLGFHSLVLAELGYNLEELFGLETLGPEEAMKLERVGDVIRLIITEVGEGRGTYPDADTVSSIFARFGVDSPAL</sequence>
<keyword evidence="4" id="KW-1185">Reference proteome</keyword>
<feature type="domain" description="Carrier" evidence="2">
    <location>
        <begin position="76"/>
        <end position="152"/>
    </location>
</feature>
<reference evidence="3 4" key="1">
    <citation type="journal article" date="2019" name="Int. J. Syst. Evol. Microbiol.">
        <title>The Global Catalogue of Microorganisms (GCM) 10K type strain sequencing project: providing services to taxonomists for standard genome sequencing and annotation.</title>
        <authorList>
            <consortium name="The Broad Institute Genomics Platform"/>
            <consortium name="The Broad Institute Genome Sequencing Center for Infectious Disease"/>
            <person name="Wu L."/>
            <person name="Ma J."/>
        </authorList>
    </citation>
    <scope>NUCLEOTIDE SEQUENCE [LARGE SCALE GENOMIC DNA]</scope>
    <source>
        <strain evidence="3 4">JCM 3106</strain>
    </source>
</reference>
<evidence type="ECO:0000313" key="3">
    <source>
        <dbReference type="EMBL" id="GAA3021836.1"/>
    </source>
</evidence>
<evidence type="ECO:0000256" key="1">
    <source>
        <dbReference type="SAM" id="MobiDB-lite"/>
    </source>
</evidence>
<dbReference type="InterPro" id="IPR036736">
    <property type="entry name" value="ACP-like_sf"/>
</dbReference>
<proteinExistence type="predicted"/>
<dbReference type="SUPFAM" id="SSF47336">
    <property type="entry name" value="ACP-like"/>
    <property type="match status" value="1"/>
</dbReference>